<dbReference type="Pfam" id="PF00400">
    <property type="entry name" value="WD40"/>
    <property type="match status" value="4"/>
</dbReference>
<gene>
    <name evidence="7" type="ORF">M427DRAFT_138814</name>
</gene>
<keyword evidence="4" id="KW-0539">Nucleus</keyword>
<dbReference type="PANTHER" id="PTHR19865:SF0">
    <property type="entry name" value="U3 SMALL NUCLEOLAR RNA-INTERACTING PROTEIN 2"/>
    <property type="match status" value="1"/>
</dbReference>
<dbReference type="PROSITE" id="PS50082">
    <property type="entry name" value="WD_REPEATS_2"/>
    <property type="match status" value="4"/>
</dbReference>
<dbReference type="InterPro" id="IPR036322">
    <property type="entry name" value="WD40_repeat_dom_sf"/>
</dbReference>
<dbReference type="SMART" id="SM00320">
    <property type="entry name" value="WD40"/>
    <property type="match status" value="6"/>
</dbReference>
<dbReference type="STRING" id="1344416.A0A139A2D6"/>
<feature type="repeat" description="WD" evidence="5">
    <location>
        <begin position="259"/>
        <end position="300"/>
    </location>
</feature>
<proteinExistence type="predicted"/>
<name>A0A139A2D6_GONPJ</name>
<dbReference type="InterPro" id="IPR020472">
    <property type="entry name" value="WD40_PAC1"/>
</dbReference>
<accession>A0A139A2D6</accession>
<sequence>MPDKFFQGQGKKRKRVTAKSKSAPRTPRAPSPDVPDSESDEGSLRQEEDDTSEGEDDSRETATQKRVRLAKEYLRQVERDVAIDDDEIDAEAIDRELIQSRLKADLLGSLHHAHRNIAEKIASIFPLSPDSVRSFRGGAKHHHLSVTGVCVARPSAPTDLSQKDTRQPVYLYSCSKDASIIKWDFYTGKRLSVFEGGLKPTKKLQRTLKNLATVKTDMGHCDEILCIDASDDGSTVVTGGRDKLLCVWSVLEDKMKGKLKHHRDAVSSLSFRRGHTDLYSASLDRTVKLWNIPQLSYVDTLFGHQDSITSLSALYRDRCLTAGSRDRTMRLWKTAEESQLVFRSVAGATTSENADEAPVLAKVGRKKKAIKEGEQWGSLDVVCMLNEEHFLSGSDSGAISLWNISRKKPVFTMLKTHDPKNPDADQAPCNWITALACVPHSDVFASGSCDGLVKIWKVEKNYNAFHSLGSVNIYGFVNDLTFFYAPSSSGTDGLENQKKADDVLHLAVATGCEHRLGRWWRLRKGANAAEGVLLNAVYVIKLA</sequence>
<dbReference type="InterPro" id="IPR001680">
    <property type="entry name" value="WD40_rpt"/>
</dbReference>
<dbReference type="PROSITE" id="PS50294">
    <property type="entry name" value="WD_REPEATS_REGION"/>
    <property type="match status" value="3"/>
</dbReference>
<dbReference type="InterPro" id="IPR039241">
    <property type="entry name" value="Rrp9-like"/>
</dbReference>
<dbReference type="InterPro" id="IPR015943">
    <property type="entry name" value="WD40/YVTN_repeat-like_dom_sf"/>
</dbReference>
<keyword evidence="8" id="KW-1185">Reference proteome</keyword>
<dbReference type="GO" id="GO:0032040">
    <property type="term" value="C:small-subunit processome"/>
    <property type="evidence" value="ECO:0007669"/>
    <property type="project" value="TreeGrafter"/>
</dbReference>
<feature type="repeat" description="WD" evidence="5">
    <location>
        <begin position="301"/>
        <end position="342"/>
    </location>
</feature>
<feature type="compositionally biased region" description="Acidic residues" evidence="6">
    <location>
        <begin position="35"/>
        <end position="58"/>
    </location>
</feature>
<dbReference type="AlphaFoldDB" id="A0A139A2D6"/>
<feature type="repeat" description="WD" evidence="5">
    <location>
        <begin position="432"/>
        <end position="459"/>
    </location>
</feature>
<evidence type="ECO:0000256" key="2">
    <source>
        <dbReference type="ARBA" id="ARBA00022574"/>
    </source>
</evidence>
<dbReference type="PANTHER" id="PTHR19865">
    <property type="entry name" value="U3 SMALL NUCLEOLAR RNA INTERACTING PROTEIN 2"/>
    <property type="match status" value="1"/>
</dbReference>
<dbReference type="OrthoDB" id="189968at2759"/>
<comment type="subcellular location">
    <subcellularLocation>
        <location evidence="1">Nucleus</location>
    </subcellularLocation>
</comment>
<evidence type="ECO:0000256" key="1">
    <source>
        <dbReference type="ARBA" id="ARBA00004123"/>
    </source>
</evidence>
<evidence type="ECO:0000256" key="6">
    <source>
        <dbReference type="SAM" id="MobiDB-lite"/>
    </source>
</evidence>
<dbReference type="InterPro" id="IPR019775">
    <property type="entry name" value="WD40_repeat_CS"/>
</dbReference>
<dbReference type="PRINTS" id="PR00320">
    <property type="entry name" value="GPROTEINBRPT"/>
</dbReference>
<reference evidence="7 8" key="1">
    <citation type="journal article" date="2015" name="Genome Biol. Evol.">
        <title>Phylogenomic analyses indicate that early fungi evolved digesting cell walls of algal ancestors of land plants.</title>
        <authorList>
            <person name="Chang Y."/>
            <person name="Wang S."/>
            <person name="Sekimoto S."/>
            <person name="Aerts A.L."/>
            <person name="Choi C."/>
            <person name="Clum A."/>
            <person name="LaButti K.M."/>
            <person name="Lindquist E.A."/>
            <person name="Yee Ngan C."/>
            <person name="Ohm R.A."/>
            <person name="Salamov A.A."/>
            <person name="Grigoriev I.V."/>
            <person name="Spatafora J.W."/>
            <person name="Berbee M.L."/>
        </authorList>
    </citation>
    <scope>NUCLEOTIDE SEQUENCE [LARGE SCALE GENOMIC DNA]</scope>
    <source>
        <strain evidence="7 8">JEL478</strain>
    </source>
</reference>
<dbReference type="PROSITE" id="PS00678">
    <property type="entry name" value="WD_REPEATS_1"/>
    <property type="match status" value="1"/>
</dbReference>
<protein>
    <submittedName>
        <fullName evidence="7">WD40 repeat-like protein</fullName>
    </submittedName>
</protein>
<dbReference type="GO" id="GO:0034511">
    <property type="term" value="F:U3 snoRNA binding"/>
    <property type="evidence" value="ECO:0007669"/>
    <property type="project" value="InterPro"/>
</dbReference>
<dbReference type="OMA" id="CSLRIWK"/>
<evidence type="ECO:0000313" key="8">
    <source>
        <dbReference type="Proteomes" id="UP000070544"/>
    </source>
</evidence>
<dbReference type="Gene3D" id="2.130.10.10">
    <property type="entry name" value="YVTN repeat-like/Quinoprotein amine dehydrogenase"/>
    <property type="match status" value="1"/>
</dbReference>
<feature type="region of interest" description="Disordered" evidence="6">
    <location>
        <begin position="1"/>
        <end position="64"/>
    </location>
</feature>
<feature type="repeat" description="WD" evidence="5">
    <location>
        <begin position="217"/>
        <end position="250"/>
    </location>
</feature>
<evidence type="ECO:0000256" key="3">
    <source>
        <dbReference type="ARBA" id="ARBA00022737"/>
    </source>
</evidence>
<evidence type="ECO:0000256" key="5">
    <source>
        <dbReference type="PROSITE-ProRule" id="PRU00221"/>
    </source>
</evidence>
<keyword evidence="2 5" id="KW-0853">WD repeat</keyword>
<evidence type="ECO:0000256" key="4">
    <source>
        <dbReference type="ARBA" id="ARBA00023242"/>
    </source>
</evidence>
<dbReference type="SUPFAM" id="SSF50978">
    <property type="entry name" value="WD40 repeat-like"/>
    <property type="match status" value="1"/>
</dbReference>
<dbReference type="Proteomes" id="UP000070544">
    <property type="component" value="Unassembled WGS sequence"/>
</dbReference>
<evidence type="ECO:0000313" key="7">
    <source>
        <dbReference type="EMBL" id="KXS10911.1"/>
    </source>
</evidence>
<dbReference type="EMBL" id="KQ965812">
    <property type="protein sequence ID" value="KXS10911.1"/>
    <property type="molecule type" value="Genomic_DNA"/>
</dbReference>
<organism evidence="7 8">
    <name type="scientific">Gonapodya prolifera (strain JEL478)</name>
    <name type="common">Monoblepharis prolifera</name>
    <dbReference type="NCBI Taxonomy" id="1344416"/>
    <lineage>
        <taxon>Eukaryota</taxon>
        <taxon>Fungi</taxon>
        <taxon>Fungi incertae sedis</taxon>
        <taxon>Chytridiomycota</taxon>
        <taxon>Chytridiomycota incertae sedis</taxon>
        <taxon>Monoblepharidomycetes</taxon>
        <taxon>Monoblepharidales</taxon>
        <taxon>Gonapodyaceae</taxon>
        <taxon>Gonapodya</taxon>
    </lineage>
</organism>
<keyword evidence="3" id="KW-0677">Repeat</keyword>